<protein>
    <submittedName>
        <fullName evidence="3">Uncharacterized protein</fullName>
    </submittedName>
</protein>
<dbReference type="GeneID" id="87805089"/>
<evidence type="ECO:0000256" key="2">
    <source>
        <dbReference type="SAM" id="Phobius"/>
    </source>
</evidence>
<feature type="region of interest" description="Disordered" evidence="1">
    <location>
        <begin position="87"/>
        <end position="106"/>
    </location>
</feature>
<keyword evidence="2" id="KW-0472">Membrane</keyword>
<evidence type="ECO:0000256" key="1">
    <source>
        <dbReference type="SAM" id="MobiDB-lite"/>
    </source>
</evidence>
<keyword evidence="2" id="KW-0812">Transmembrane</keyword>
<accession>A0AAF0Y5Y2</accession>
<proteinExistence type="predicted"/>
<evidence type="ECO:0000313" key="4">
    <source>
        <dbReference type="Proteomes" id="UP000827549"/>
    </source>
</evidence>
<dbReference type="RefSeq" id="XP_062624318.1">
    <property type="nucleotide sequence ID" value="XM_062768334.1"/>
</dbReference>
<sequence length="132" mass="13195">MNKTDCDFPATAPANAIVLHPPPPPTASITAPATNAATDSATGDTDAAARVAADCPWAWTYLSTHICDAATTAPSTGVTGVYGPPITTTKNAAPSSAPAHGTAPRSAGDKVHAAVSVVLVVLVIHVLVALYQ</sequence>
<keyword evidence="4" id="KW-1185">Reference proteome</keyword>
<dbReference type="EMBL" id="CP086715">
    <property type="protein sequence ID" value="WOO78286.1"/>
    <property type="molecule type" value="Genomic_DNA"/>
</dbReference>
<feature type="transmembrane region" description="Helical" evidence="2">
    <location>
        <begin position="111"/>
        <end position="131"/>
    </location>
</feature>
<organism evidence="3 4">
    <name type="scientific">Vanrija pseudolonga</name>
    <dbReference type="NCBI Taxonomy" id="143232"/>
    <lineage>
        <taxon>Eukaryota</taxon>
        <taxon>Fungi</taxon>
        <taxon>Dikarya</taxon>
        <taxon>Basidiomycota</taxon>
        <taxon>Agaricomycotina</taxon>
        <taxon>Tremellomycetes</taxon>
        <taxon>Trichosporonales</taxon>
        <taxon>Trichosporonaceae</taxon>
        <taxon>Vanrija</taxon>
    </lineage>
</organism>
<gene>
    <name evidence="3" type="ORF">LOC62_02G001836</name>
</gene>
<name>A0AAF0Y5Y2_9TREE</name>
<keyword evidence="2" id="KW-1133">Transmembrane helix</keyword>
<reference evidence="3" key="1">
    <citation type="submission" date="2023-10" db="EMBL/GenBank/DDBJ databases">
        <authorList>
            <person name="Noh H."/>
        </authorList>
    </citation>
    <scope>NUCLEOTIDE SEQUENCE</scope>
    <source>
        <strain evidence="3">DUCC4014</strain>
    </source>
</reference>
<dbReference type="AlphaFoldDB" id="A0AAF0Y5Y2"/>
<dbReference type="Proteomes" id="UP000827549">
    <property type="component" value="Chromosome 2"/>
</dbReference>
<evidence type="ECO:0000313" key="3">
    <source>
        <dbReference type="EMBL" id="WOO78286.1"/>
    </source>
</evidence>